<dbReference type="AlphaFoldDB" id="A0AAN7QA60"/>
<gene>
    <name evidence="1" type="ORF">SAY87_023006</name>
</gene>
<reference evidence="1 2" key="1">
    <citation type="journal article" date="2023" name="Hortic Res">
        <title>Pangenome of water caltrop reveals structural variations and asymmetric subgenome divergence after allopolyploidization.</title>
        <authorList>
            <person name="Zhang X."/>
            <person name="Chen Y."/>
            <person name="Wang L."/>
            <person name="Yuan Y."/>
            <person name="Fang M."/>
            <person name="Shi L."/>
            <person name="Lu R."/>
            <person name="Comes H.P."/>
            <person name="Ma Y."/>
            <person name="Chen Y."/>
            <person name="Huang G."/>
            <person name="Zhou Y."/>
            <person name="Zheng Z."/>
            <person name="Qiu Y."/>
        </authorList>
    </citation>
    <scope>NUCLEOTIDE SEQUENCE [LARGE SCALE GENOMIC DNA]</scope>
    <source>
        <tissue evidence="1">Roots</tissue>
    </source>
</reference>
<organism evidence="1 2">
    <name type="scientific">Trapa incisa</name>
    <dbReference type="NCBI Taxonomy" id="236973"/>
    <lineage>
        <taxon>Eukaryota</taxon>
        <taxon>Viridiplantae</taxon>
        <taxon>Streptophyta</taxon>
        <taxon>Embryophyta</taxon>
        <taxon>Tracheophyta</taxon>
        <taxon>Spermatophyta</taxon>
        <taxon>Magnoliopsida</taxon>
        <taxon>eudicotyledons</taxon>
        <taxon>Gunneridae</taxon>
        <taxon>Pentapetalae</taxon>
        <taxon>rosids</taxon>
        <taxon>malvids</taxon>
        <taxon>Myrtales</taxon>
        <taxon>Lythraceae</taxon>
        <taxon>Trapa</taxon>
    </lineage>
</organism>
<dbReference type="EMBL" id="JAXIOK010000011">
    <property type="protein sequence ID" value="KAK4759875.1"/>
    <property type="molecule type" value="Genomic_DNA"/>
</dbReference>
<dbReference type="Proteomes" id="UP001345219">
    <property type="component" value="Chromosome 17"/>
</dbReference>
<evidence type="ECO:0000313" key="1">
    <source>
        <dbReference type="EMBL" id="KAK4759875.1"/>
    </source>
</evidence>
<proteinExistence type="predicted"/>
<accession>A0AAN7QA60</accession>
<sequence>MMIASPSSPRSHMPSKLFSSIAICGPLLPLTTPSGGGTELDLDSCGVFVMTHVLVLMLVKNWTDFIVLYKGSGHHFLLEKTEEIKRTVDETSHLLNSYLMLCGNMEACGIWNNQATIDTTLSSHYNNGYIEF</sequence>
<keyword evidence="2" id="KW-1185">Reference proteome</keyword>
<protein>
    <submittedName>
        <fullName evidence="1">Uncharacterized protein</fullName>
    </submittedName>
</protein>
<comment type="caution">
    <text evidence="1">The sequence shown here is derived from an EMBL/GenBank/DDBJ whole genome shotgun (WGS) entry which is preliminary data.</text>
</comment>
<evidence type="ECO:0000313" key="2">
    <source>
        <dbReference type="Proteomes" id="UP001345219"/>
    </source>
</evidence>
<name>A0AAN7QA60_9MYRT</name>